<evidence type="ECO:0000313" key="2">
    <source>
        <dbReference type="Proteomes" id="UP000551616"/>
    </source>
</evidence>
<dbReference type="Gene3D" id="2.60.120.10">
    <property type="entry name" value="Jelly Rolls"/>
    <property type="match status" value="1"/>
</dbReference>
<dbReference type="SUPFAM" id="SSF51182">
    <property type="entry name" value="RmlC-like cupins"/>
    <property type="match status" value="1"/>
</dbReference>
<sequence length="121" mass="13238">MPIHIPAPTVIEAVGNKPKVIEEFIGRINSKTNEVSIARMVSPSGWVEPGQTPQFDEYTVVLRGELTVDSREGVQVVLAGQAIITKKGEWVRYSSPHPDGAEYIAVCLPAFSPETVHRDAE</sequence>
<dbReference type="InterPro" id="IPR011051">
    <property type="entry name" value="RmlC_Cupin_sf"/>
</dbReference>
<gene>
    <name evidence="1" type="ORF">HOV93_17520</name>
</gene>
<reference evidence="1 2" key="1">
    <citation type="submission" date="2020-05" db="EMBL/GenBank/DDBJ databases">
        <title>Bremerella alba sp. nov., a novel planctomycete isolated from the surface of the macroalga Fucus spiralis.</title>
        <authorList>
            <person name="Godinho O."/>
            <person name="Botelho R."/>
            <person name="Albuquerque L."/>
            <person name="Wiegand S."/>
            <person name="Da Costa M.S."/>
            <person name="Lobo-Da-Cunha A."/>
            <person name="Jogler C."/>
            <person name="Lage O.M."/>
        </authorList>
    </citation>
    <scope>NUCLEOTIDE SEQUENCE [LARGE SCALE GENOMIC DNA]</scope>
    <source>
        <strain evidence="1 2">FF15</strain>
    </source>
</reference>
<accession>A0A7V8V498</accession>
<dbReference type="Proteomes" id="UP000551616">
    <property type="component" value="Unassembled WGS sequence"/>
</dbReference>
<proteinExistence type="predicted"/>
<evidence type="ECO:0000313" key="1">
    <source>
        <dbReference type="EMBL" id="MBA2114586.1"/>
    </source>
</evidence>
<evidence type="ECO:0008006" key="3">
    <source>
        <dbReference type="Google" id="ProtNLM"/>
    </source>
</evidence>
<protein>
    <recommendedName>
        <fullName evidence="3">Cupin</fullName>
    </recommendedName>
</protein>
<keyword evidence="2" id="KW-1185">Reference proteome</keyword>
<dbReference type="RefSeq" id="WP_207396048.1">
    <property type="nucleotide sequence ID" value="NZ_JABRWO010000004.1"/>
</dbReference>
<name>A0A7V8V498_9BACT</name>
<dbReference type="AlphaFoldDB" id="A0A7V8V498"/>
<dbReference type="EMBL" id="JABRWO010000004">
    <property type="protein sequence ID" value="MBA2114586.1"/>
    <property type="molecule type" value="Genomic_DNA"/>
</dbReference>
<dbReference type="InterPro" id="IPR014710">
    <property type="entry name" value="RmlC-like_jellyroll"/>
</dbReference>
<organism evidence="1 2">
    <name type="scientific">Bremerella alba</name>
    <dbReference type="NCBI Taxonomy" id="980252"/>
    <lineage>
        <taxon>Bacteria</taxon>
        <taxon>Pseudomonadati</taxon>
        <taxon>Planctomycetota</taxon>
        <taxon>Planctomycetia</taxon>
        <taxon>Pirellulales</taxon>
        <taxon>Pirellulaceae</taxon>
        <taxon>Bremerella</taxon>
    </lineage>
</organism>
<comment type="caution">
    <text evidence="1">The sequence shown here is derived from an EMBL/GenBank/DDBJ whole genome shotgun (WGS) entry which is preliminary data.</text>
</comment>